<dbReference type="InterPro" id="IPR001509">
    <property type="entry name" value="Epimerase_deHydtase"/>
</dbReference>
<dbReference type="Pfam" id="PF01370">
    <property type="entry name" value="Epimerase"/>
    <property type="match status" value="1"/>
</dbReference>
<proteinExistence type="predicted"/>
<dbReference type="Gene3D" id="3.40.50.720">
    <property type="entry name" value="NAD(P)-binding Rossmann-like Domain"/>
    <property type="match status" value="1"/>
</dbReference>
<dbReference type="EMBL" id="JBHMCG010000037">
    <property type="protein sequence ID" value="MFB9572343.1"/>
    <property type="molecule type" value="Genomic_DNA"/>
</dbReference>
<gene>
    <name evidence="2" type="ORF">ACFFTL_08390</name>
</gene>
<reference evidence="2 3" key="1">
    <citation type="submission" date="2024-09" db="EMBL/GenBank/DDBJ databases">
        <authorList>
            <person name="Sun Q."/>
            <person name="Mori K."/>
        </authorList>
    </citation>
    <scope>NUCLEOTIDE SEQUENCE [LARGE SCALE GENOMIC DNA]</scope>
    <source>
        <strain evidence="2 3">JCM 3331</strain>
    </source>
</reference>
<evidence type="ECO:0000313" key="3">
    <source>
        <dbReference type="Proteomes" id="UP001589710"/>
    </source>
</evidence>
<feature type="domain" description="NAD-dependent epimerase/dehydratase" evidence="1">
    <location>
        <begin position="3"/>
        <end position="183"/>
    </location>
</feature>
<dbReference type="PANTHER" id="PTHR48079:SF6">
    <property type="entry name" value="NAD(P)-BINDING DOMAIN-CONTAINING PROTEIN-RELATED"/>
    <property type="match status" value="1"/>
</dbReference>
<dbReference type="PANTHER" id="PTHR48079">
    <property type="entry name" value="PROTEIN YEEZ"/>
    <property type="match status" value="1"/>
</dbReference>
<dbReference type="InterPro" id="IPR036291">
    <property type="entry name" value="NAD(P)-bd_dom_sf"/>
</dbReference>
<dbReference type="Proteomes" id="UP001589710">
    <property type="component" value="Unassembled WGS sequence"/>
</dbReference>
<protein>
    <submittedName>
        <fullName evidence="2">NAD-dependent epimerase/dehydratase family protein</fullName>
    </submittedName>
</protein>
<organism evidence="2 3">
    <name type="scientific">Streptomyces yanii</name>
    <dbReference type="NCBI Taxonomy" id="78510"/>
    <lineage>
        <taxon>Bacteria</taxon>
        <taxon>Bacillati</taxon>
        <taxon>Actinomycetota</taxon>
        <taxon>Actinomycetes</taxon>
        <taxon>Kitasatosporales</taxon>
        <taxon>Streptomycetaceae</taxon>
        <taxon>Streptomyces</taxon>
    </lineage>
</organism>
<name>A0ABV5R3B3_9ACTN</name>
<keyword evidence="3" id="KW-1185">Reference proteome</keyword>
<evidence type="ECO:0000313" key="2">
    <source>
        <dbReference type="EMBL" id="MFB9572343.1"/>
    </source>
</evidence>
<dbReference type="InterPro" id="IPR051783">
    <property type="entry name" value="NAD(P)-dependent_oxidoreduct"/>
</dbReference>
<comment type="caution">
    <text evidence="2">The sequence shown here is derived from an EMBL/GenBank/DDBJ whole genome shotgun (WGS) entry which is preliminary data.</text>
</comment>
<evidence type="ECO:0000259" key="1">
    <source>
        <dbReference type="Pfam" id="PF01370"/>
    </source>
</evidence>
<dbReference type="SUPFAM" id="SSF51735">
    <property type="entry name" value="NAD(P)-binding Rossmann-fold domains"/>
    <property type="match status" value="1"/>
</dbReference>
<sequence length="287" mass="30539">MLILVTGATGQVGRRFVPRLLRRAAPGDTVRVIVRDEERGAPLAALGAEVVVGDLRDPEDVRKALAGTDAVVNIAAAFRGVPDEEAWAVNHAAALALGRAAVEAGTQRFVQVGTNLAYGAGRGRPLTEDDAPVPGGQLWGAYTESKVAAEEGLLALHRDHGLDVRIAVLAFVYGEGDPHLAQSMAWAGQWAATQRLAMVHHADVAQGLLRLLYAPGPAGRRYNFSDDAPVTAVELHQLNGVALPDESADRVDPDPWYGITSTLRARDELGFRPLYPSVWTARDAGAL</sequence>
<accession>A0ABV5R3B3</accession>
<dbReference type="RefSeq" id="WP_345510581.1">
    <property type="nucleotide sequence ID" value="NZ_BAAAXD010000007.1"/>
</dbReference>